<keyword evidence="3" id="KW-1185">Reference proteome</keyword>
<evidence type="ECO:0000313" key="2">
    <source>
        <dbReference type="EMBL" id="KAF2667743.1"/>
    </source>
</evidence>
<dbReference type="PANTHER" id="PTHR31410">
    <property type="entry name" value="TRANSMEMBRANE PROTEIN 246"/>
    <property type="match status" value="1"/>
</dbReference>
<evidence type="ECO:0008006" key="4">
    <source>
        <dbReference type="Google" id="ProtNLM"/>
    </source>
</evidence>
<dbReference type="GO" id="GO:0016757">
    <property type="term" value="F:glycosyltransferase activity"/>
    <property type="evidence" value="ECO:0007669"/>
    <property type="project" value="InterPro"/>
</dbReference>
<organism evidence="2 3">
    <name type="scientific">Microthyrium microscopicum</name>
    <dbReference type="NCBI Taxonomy" id="703497"/>
    <lineage>
        <taxon>Eukaryota</taxon>
        <taxon>Fungi</taxon>
        <taxon>Dikarya</taxon>
        <taxon>Ascomycota</taxon>
        <taxon>Pezizomycotina</taxon>
        <taxon>Dothideomycetes</taxon>
        <taxon>Dothideomycetes incertae sedis</taxon>
        <taxon>Microthyriales</taxon>
        <taxon>Microthyriaceae</taxon>
        <taxon>Microthyrium</taxon>
    </lineage>
</organism>
<dbReference type="GO" id="GO:0000139">
    <property type="term" value="C:Golgi membrane"/>
    <property type="evidence" value="ECO:0007669"/>
    <property type="project" value="InterPro"/>
</dbReference>
<feature type="transmembrane region" description="Helical" evidence="1">
    <location>
        <begin position="285"/>
        <end position="308"/>
    </location>
</feature>
<evidence type="ECO:0000313" key="3">
    <source>
        <dbReference type="Proteomes" id="UP000799302"/>
    </source>
</evidence>
<keyword evidence="1" id="KW-1133">Transmembrane helix</keyword>
<keyword evidence="1" id="KW-0812">Transmembrane</keyword>
<sequence>MLGRRPPAVLALGVTVAILLAIAFYGHFNFYRDPGSIFFNPNRALERKYSIQREQEAVAFEAQAHALLDGNENADGVFPKAGRDPLICGVFVTMGRETQGGVHPLELAVASSLTGLVEPERSDIDLQVYFANTNASEHPLWNSWLLKLVDGFTSARQLVSDSEFKNLVKLENGKEFFTKSAFDFRNAIRHCYNVSSAPYIALLEGDILLADGWFSRSKLALQDIVAQTKSMDRWLDMRLFNDEKGIGYDSTTLFGNNVPIIILGVSITLFTILQATRVYSATGKAFISNAFISVICCVTVPLFVIMFFQTGKSSVFTPAPGVSVQNWGCCSQAIIMPRERAIGLAELIAEQAGGPPDMSINDYASRNELKRFVLNPVQVQHIGFRSLLTPERLKTESVWSVAFEDLDPGKLANEHKKMAEQLYGPLS</sequence>
<dbReference type="InterPro" id="IPR029675">
    <property type="entry name" value="PGAP4"/>
</dbReference>
<dbReference type="GO" id="GO:0006506">
    <property type="term" value="P:GPI anchor biosynthetic process"/>
    <property type="evidence" value="ECO:0007669"/>
    <property type="project" value="InterPro"/>
</dbReference>
<dbReference type="OrthoDB" id="2016523at2759"/>
<protein>
    <recommendedName>
        <fullName evidence="4">Integral membrane protein</fullName>
    </recommendedName>
</protein>
<dbReference type="Proteomes" id="UP000799302">
    <property type="component" value="Unassembled WGS sequence"/>
</dbReference>
<dbReference type="AlphaFoldDB" id="A0A6A6U8W7"/>
<dbReference type="EMBL" id="MU004237">
    <property type="protein sequence ID" value="KAF2667743.1"/>
    <property type="molecule type" value="Genomic_DNA"/>
</dbReference>
<gene>
    <name evidence="2" type="ORF">BT63DRAFT_299721</name>
</gene>
<name>A0A6A6U8W7_9PEZI</name>
<dbReference type="CDD" id="cd22189">
    <property type="entry name" value="PGAP4-like_fungal"/>
    <property type="match status" value="1"/>
</dbReference>
<feature type="transmembrane region" description="Helical" evidence="1">
    <location>
        <begin position="253"/>
        <end position="273"/>
    </location>
</feature>
<reference evidence="2" key="1">
    <citation type="journal article" date="2020" name="Stud. Mycol.">
        <title>101 Dothideomycetes genomes: a test case for predicting lifestyles and emergence of pathogens.</title>
        <authorList>
            <person name="Haridas S."/>
            <person name="Albert R."/>
            <person name="Binder M."/>
            <person name="Bloem J."/>
            <person name="Labutti K."/>
            <person name="Salamov A."/>
            <person name="Andreopoulos B."/>
            <person name="Baker S."/>
            <person name="Barry K."/>
            <person name="Bills G."/>
            <person name="Bluhm B."/>
            <person name="Cannon C."/>
            <person name="Castanera R."/>
            <person name="Culley D."/>
            <person name="Daum C."/>
            <person name="Ezra D."/>
            <person name="Gonzalez J."/>
            <person name="Henrissat B."/>
            <person name="Kuo A."/>
            <person name="Liang C."/>
            <person name="Lipzen A."/>
            <person name="Lutzoni F."/>
            <person name="Magnuson J."/>
            <person name="Mondo S."/>
            <person name="Nolan M."/>
            <person name="Ohm R."/>
            <person name="Pangilinan J."/>
            <person name="Park H.-J."/>
            <person name="Ramirez L."/>
            <person name="Alfaro M."/>
            <person name="Sun H."/>
            <person name="Tritt A."/>
            <person name="Yoshinaga Y."/>
            <person name="Zwiers L.-H."/>
            <person name="Turgeon B."/>
            <person name="Goodwin S."/>
            <person name="Spatafora J."/>
            <person name="Crous P."/>
            <person name="Grigoriev I."/>
        </authorList>
    </citation>
    <scope>NUCLEOTIDE SEQUENCE</scope>
    <source>
        <strain evidence="2">CBS 115976</strain>
    </source>
</reference>
<keyword evidence="1" id="KW-0472">Membrane</keyword>
<evidence type="ECO:0000256" key="1">
    <source>
        <dbReference type="SAM" id="Phobius"/>
    </source>
</evidence>
<dbReference type="PANTHER" id="PTHR31410:SF1">
    <property type="entry name" value="POST-GPI ATTACHMENT TO PROTEINS FACTOR 4"/>
    <property type="match status" value="1"/>
</dbReference>
<accession>A0A6A6U8W7</accession>
<proteinExistence type="predicted"/>